<name>A0A484BJS5_DRONA</name>
<dbReference type="AlphaFoldDB" id="A0A484BJS5"/>
<evidence type="ECO:0000313" key="1">
    <source>
        <dbReference type="EMBL" id="TDG49037.1"/>
    </source>
</evidence>
<dbReference type="EMBL" id="LSRL02000027">
    <property type="protein sequence ID" value="TDG49037.1"/>
    <property type="molecule type" value="Genomic_DNA"/>
</dbReference>
<gene>
    <name evidence="1" type="ORF">AWZ03_004522</name>
</gene>
<evidence type="ECO:0000313" key="2">
    <source>
        <dbReference type="Proteomes" id="UP000295192"/>
    </source>
</evidence>
<reference evidence="1 2" key="1">
    <citation type="journal article" date="2019" name="J. Hered.">
        <title>An Improved Genome Assembly for Drosophila navojoa, the Basal Species in the mojavensis Cluster.</title>
        <authorList>
            <person name="Vanderlinde T."/>
            <person name="Dupim E.G."/>
            <person name="Nazario-Yepiz N.O."/>
            <person name="Carvalho A.B."/>
        </authorList>
    </citation>
    <scope>NUCLEOTIDE SEQUENCE [LARGE SCALE GENOMIC DNA]</scope>
    <source>
        <strain evidence="1">Navoj_Jal97</strain>
        <tissue evidence="1">Whole organism</tissue>
    </source>
</reference>
<proteinExistence type="predicted"/>
<protein>
    <submittedName>
        <fullName evidence="1">Uncharacterized protein</fullName>
    </submittedName>
</protein>
<sequence>MLPLPSYSGNSSSGLLKEIVNLIKVVQTRCSPVLQCVEESYWFLIDFADCAAVGAAKGKQIPQDKLKSRDSRLWSDALVIDIEMISRQTRFAQLDA</sequence>
<organism evidence="1 2">
    <name type="scientific">Drosophila navojoa</name>
    <name type="common">Fruit fly</name>
    <dbReference type="NCBI Taxonomy" id="7232"/>
    <lineage>
        <taxon>Eukaryota</taxon>
        <taxon>Metazoa</taxon>
        <taxon>Ecdysozoa</taxon>
        <taxon>Arthropoda</taxon>
        <taxon>Hexapoda</taxon>
        <taxon>Insecta</taxon>
        <taxon>Pterygota</taxon>
        <taxon>Neoptera</taxon>
        <taxon>Endopterygota</taxon>
        <taxon>Diptera</taxon>
        <taxon>Brachycera</taxon>
        <taxon>Muscomorpha</taxon>
        <taxon>Ephydroidea</taxon>
        <taxon>Drosophilidae</taxon>
        <taxon>Drosophila</taxon>
    </lineage>
</organism>
<comment type="caution">
    <text evidence="1">The sequence shown here is derived from an EMBL/GenBank/DDBJ whole genome shotgun (WGS) entry which is preliminary data.</text>
</comment>
<dbReference type="Proteomes" id="UP000295192">
    <property type="component" value="Unassembled WGS sequence"/>
</dbReference>
<accession>A0A484BJS5</accession>
<keyword evidence="2" id="KW-1185">Reference proteome</keyword>